<dbReference type="AlphaFoldDB" id="A0AAD1ZD20"/>
<gene>
    <name evidence="1" type="ORF">FPE_LOCUS12197</name>
</gene>
<reference evidence="1" key="1">
    <citation type="submission" date="2023-05" db="EMBL/GenBank/DDBJ databases">
        <authorList>
            <person name="Huff M."/>
        </authorList>
    </citation>
    <scope>NUCLEOTIDE SEQUENCE</scope>
</reference>
<proteinExistence type="predicted"/>
<sequence length="136" mass="15598">MTGRNAGVCHSCRSKGHFFADYPNKRRCPWCKHGFVKCFEVERETKNKGKLFNCCTAKCRYWEWVDKAESSGESSNTVTANSDNSTLIEEELQQINRAFQSWCRVVEERNIEISINVTIRKGNGKVEVDRKGKGPD</sequence>
<protein>
    <submittedName>
        <fullName evidence="1">Uncharacterized protein</fullName>
    </submittedName>
</protein>
<accession>A0AAD1ZD20</accession>
<evidence type="ECO:0000313" key="1">
    <source>
        <dbReference type="EMBL" id="CAI9764767.1"/>
    </source>
</evidence>
<organism evidence="1 2">
    <name type="scientific">Fraxinus pennsylvanica</name>
    <dbReference type="NCBI Taxonomy" id="56036"/>
    <lineage>
        <taxon>Eukaryota</taxon>
        <taxon>Viridiplantae</taxon>
        <taxon>Streptophyta</taxon>
        <taxon>Embryophyta</taxon>
        <taxon>Tracheophyta</taxon>
        <taxon>Spermatophyta</taxon>
        <taxon>Magnoliopsida</taxon>
        <taxon>eudicotyledons</taxon>
        <taxon>Gunneridae</taxon>
        <taxon>Pentapetalae</taxon>
        <taxon>asterids</taxon>
        <taxon>lamiids</taxon>
        <taxon>Lamiales</taxon>
        <taxon>Oleaceae</taxon>
        <taxon>Oleeae</taxon>
        <taxon>Fraxinus</taxon>
    </lineage>
</organism>
<dbReference type="Proteomes" id="UP000834106">
    <property type="component" value="Chromosome 7"/>
</dbReference>
<evidence type="ECO:0000313" key="2">
    <source>
        <dbReference type="Proteomes" id="UP000834106"/>
    </source>
</evidence>
<dbReference type="EMBL" id="OU503042">
    <property type="protein sequence ID" value="CAI9764767.1"/>
    <property type="molecule type" value="Genomic_DNA"/>
</dbReference>
<name>A0AAD1ZD20_9LAMI</name>
<keyword evidence="2" id="KW-1185">Reference proteome</keyword>